<dbReference type="AlphaFoldDB" id="A0A2T3YWV4"/>
<evidence type="ECO:0000256" key="2">
    <source>
        <dbReference type="SAM" id="Phobius"/>
    </source>
</evidence>
<protein>
    <recommendedName>
        <fullName evidence="5">PSI domain-containing protein</fullName>
    </recommendedName>
</protein>
<name>A0A2T3YWV4_TRIA4</name>
<dbReference type="EMBL" id="KZ679269">
    <property type="protein sequence ID" value="PTB37004.1"/>
    <property type="molecule type" value="Genomic_DNA"/>
</dbReference>
<gene>
    <name evidence="3" type="ORF">M441DRAFT_61728</name>
</gene>
<keyword evidence="2" id="KW-1133">Transmembrane helix</keyword>
<dbReference type="Proteomes" id="UP000240493">
    <property type="component" value="Unassembled WGS sequence"/>
</dbReference>
<keyword evidence="2" id="KW-0472">Membrane</keyword>
<feature type="compositionally biased region" description="Basic and acidic residues" evidence="1">
    <location>
        <begin position="145"/>
        <end position="155"/>
    </location>
</feature>
<reference evidence="3 4" key="1">
    <citation type="submission" date="2016-07" db="EMBL/GenBank/DDBJ databases">
        <title>Multiple horizontal gene transfer events from other fungi enriched the ability of initially mycotrophic Trichoderma (Ascomycota) to feed on dead plant biomass.</title>
        <authorList>
            <consortium name="DOE Joint Genome Institute"/>
            <person name="Aerts A."/>
            <person name="Atanasova L."/>
            <person name="Chenthamara K."/>
            <person name="Zhang J."/>
            <person name="Grujic M."/>
            <person name="Henrissat B."/>
            <person name="Kuo A."/>
            <person name="Salamov A."/>
            <person name="Lipzen A."/>
            <person name="Labutti K."/>
            <person name="Barry K."/>
            <person name="Miao Y."/>
            <person name="Rahimi M.J."/>
            <person name="Shen Q."/>
            <person name="Grigoriev I.V."/>
            <person name="Kubicek C.P."/>
            <person name="Druzhinina I.S."/>
        </authorList>
    </citation>
    <scope>NUCLEOTIDE SEQUENCE [LARGE SCALE GENOMIC DNA]</scope>
    <source>
        <strain evidence="3 4">CBS 433.97</strain>
    </source>
</reference>
<keyword evidence="4" id="KW-1185">Reference proteome</keyword>
<keyword evidence="2" id="KW-0812">Transmembrane</keyword>
<accession>A0A2T3YWV4</accession>
<evidence type="ECO:0008006" key="5">
    <source>
        <dbReference type="Google" id="ProtNLM"/>
    </source>
</evidence>
<feature type="region of interest" description="Disordered" evidence="1">
    <location>
        <begin position="145"/>
        <end position="168"/>
    </location>
</feature>
<dbReference type="OrthoDB" id="5427091at2759"/>
<evidence type="ECO:0000313" key="3">
    <source>
        <dbReference type="EMBL" id="PTB37004.1"/>
    </source>
</evidence>
<evidence type="ECO:0000256" key="1">
    <source>
        <dbReference type="SAM" id="MobiDB-lite"/>
    </source>
</evidence>
<organism evidence="3 4">
    <name type="scientific">Trichoderma asperellum (strain ATCC 204424 / CBS 433.97 / NBRC 101777)</name>
    <dbReference type="NCBI Taxonomy" id="1042311"/>
    <lineage>
        <taxon>Eukaryota</taxon>
        <taxon>Fungi</taxon>
        <taxon>Dikarya</taxon>
        <taxon>Ascomycota</taxon>
        <taxon>Pezizomycotina</taxon>
        <taxon>Sordariomycetes</taxon>
        <taxon>Hypocreomycetidae</taxon>
        <taxon>Hypocreales</taxon>
        <taxon>Hypocreaceae</taxon>
        <taxon>Trichoderma</taxon>
    </lineage>
</organism>
<evidence type="ECO:0000313" key="4">
    <source>
        <dbReference type="Proteomes" id="UP000240493"/>
    </source>
</evidence>
<proteinExistence type="predicted"/>
<feature type="transmembrane region" description="Helical" evidence="2">
    <location>
        <begin position="96"/>
        <end position="121"/>
    </location>
</feature>
<sequence length="168" mass="19119">MSNYDSRHRAFEAFNMNYSPANSMDEHFQRCWAQQSCGGCLDRLDCSWCPYTWSCVPNEHTIPFLAPAFDAEICPHPDERWEVRTRPLGCHVSSRMGLTVAVTIVATLAAVLVVAASVVLVRKIWKSGKMGWGWIYRWKSPFQRQADRGDPERDPLLSTEQEDPAANI</sequence>
<dbReference type="STRING" id="1042311.A0A2T3YWV4"/>